<keyword evidence="4 7" id="KW-1133">Transmembrane helix</keyword>
<evidence type="ECO:0000256" key="7">
    <source>
        <dbReference type="SAM" id="Phobius"/>
    </source>
</evidence>
<feature type="domain" description="ABC3 transporter permease C-terminal" evidence="8">
    <location>
        <begin position="312"/>
        <end position="437"/>
    </location>
</feature>
<evidence type="ECO:0000256" key="4">
    <source>
        <dbReference type="ARBA" id="ARBA00022989"/>
    </source>
</evidence>
<dbReference type="PANTHER" id="PTHR30572">
    <property type="entry name" value="MEMBRANE COMPONENT OF TRANSPORTER-RELATED"/>
    <property type="match status" value="1"/>
</dbReference>
<name>A0A0M0KXB6_9BACI</name>
<evidence type="ECO:0000259" key="8">
    <source>
        <dbReference type="Pfam" id="PF02687"/>
    </source>
</evidence>
<evidence type="ECO:0000259" key="9">
    <source>
        <dbReference type="Pfam" id="PF12704"/>
    </source>
</evidence>
<reference evidence="11" key="1">
    <citation type="submission" date="2015-08" db="EMBL/GenBank/DDBJ databases">
        <title>Fjat-14210 dsm16467.</title>
        <authorList>
            <person name="Liu B."/>
            <person name="Wang J."/>
            <person name="Zhu Y."/>
            <person name="Liu G."/>
            <person name="Chen Q."/>
            <person name="Chen Z."/>
            <person name="Lan J."/>
            <person name="Che J."/>
            <person name="Ge C."/>
            <person name="Shi H."/>
            <person name="Pan Z."/>
            <person name="Liu X."/>
        </authorList>
    </citation>
    <scope>NUCLEOTIDE SEQUENCE [LARGE SCALE GENOMIC DNA]</scope>
    <source>
        <strain evidence="11">DSM 16467</strain>
    </source>
</reference>
<dbReference type="GO" id="GO:0022857">
    <property type="term" value="F:transmembrane transporter activity"/>
    <property type="evidence" value="ECO:0007669"/>
    <property type="project" value="TreeGrafter"/>
</dbReference>
<evidence type="ECO:0000256" key="3">
    <source>
        <dbReference type="ARBA" id="ARBA00022692"/>
    </source>
</evidence>
<comment type="similarity">
    <text evidence="6">Belongs to the ABC-4 integral membrane protein family.</text>
</comment>
<dbReference type="PATRIC" id="fig|284581.3.peg.1115"/>
<evidence type="ECO:0000256" key="6">
    <source>
        <dbReference type="ARBA" id="ARBA00038076"/>
    </source>
</evidence>
<dbReference type="OrthoDB" id="9770099at2"/>
<dbReference type="STRING" id="284581.AMD01_15575"/>
<keyword evidence="3 7" id="KW-0812">Transmembrane</keyword>
<feature type="transmembrane region" description="Helical" evidence="7">
    <location>
        <begin position="21"/>
        <end position="45"/>
    </location>
</feature>
<dbReference type="Proteomes" id="UP000037558">
    <property type="component" value="Unassembled WGS sequence"/>
</dbReference>
<dbReference type="Pfam" id="PF12704">
    <property type="entry name" value="MacB_PCD"/>
    <property type="match status" value="1"/>
</dbReference>
<dbReference type="EMBL" id="LILC01000021">
    <property type="protein sequence ID" value="KOO43449.1"/>
    <property type="molecule type" value="Genomic_DNA"/>
</dbReference>
<feature type="domain" description="MacB-like periplasmic core" evidence="9">
    <location>
        <begin position="22"/>
        <end position="283"/>
    </location>
</feature>
<feature type="transmembrane region" description="Helical" evidence="7">
    <location>
        <begin position="407"/>
        <end position="427"/>
    </location>
</feature>
<evidence type="ECO:0000313" key="11">
    <source>
        <dbReference type="Proteomes" id="UP000037558"/>
    </source>
</evidence>
<keyword evidence="11" id="KW-1185">Reference proteome</keyword>
<feature type="transmembrane region" description="Helical" evidence="7">
    <location>
        <begin position="301"/>
        <end position="326"/>
    </location>
</feature>
<evidence type="ECO:0000256" key="1">
    <source>
        <dbReference type="ARBA" id="ARBA00004651"/>
    </source>
</evidence>
<evidence type="ECO:0000313" key="10">
    <source>
        <dbReference type="EMBL" id="KOO43449.1"/>
    </source>
</evidence>
<dbReference type="RefSeq" id="WP_053402359.1">
    <property type="nucleotide sequence ID" value="NZ_LILC01000021.1"/>
</dbReference>
<protein>
    <submittedName>
        <fullName evidence="10">Metabolite permease</fullName>
    </submittedName>
</protein>
<evidence type="ECO:0000256" key="5">
    <source>
        <dbReference type="ARBA" id="ARBA00023136"/>
    </source>
</evidence>
<dbReference type="GO" id="GO:0005886">
    <property type="term" value="C:plasma membrane"/>
    <property type="evidence" value="ECO:0007669"/>
    <property type="project" value="UniProtKB-SubCell"/>
</dbReference>
<feature type="transmembrane region" description="Helical" evidence="7">
    <location>
        <begin position="363"/>
        <end position="387"/>
    </location>
</feature>
<sequence>MRIKDQLRFVRQNMKKNKTRIFMTVLATAIGCAFLIVLASIGFGLQESIVKEITEDRAVTEIEVHGKNNDDDYQPITDKEVSELEGIKNVKAVTRHQNLQQGASYTISQYQSGGAQTVVTDFPSEVRSGFKLSDGRLPKKENEIIVGYDFVNGLEPVGTKPDDLYGKDGAVNQKYRYKENLIGKTIQMKVVQNENGKEEEKVIPLTVVGIGQDPGKKWVMNQNVFISSQVLSQIEQFTGTEKGAVRSGDSAEDLSPQDQNTYDEIKVYADNVEDVNGIVDQLDKKQYLSYSIVSELKQINMVFNVLKVGLILVGTIAIVIASIGIYNTMTMAVTERSPDIGIMKAIGANPKTIKRIFLLESSYIAIMGAIVGTVVAYIVSFGVNLALPPILAKVFNQDLPANLMFSYIPWILPIICIAICFLVTIASGMRPATRATKVDVLKALRREV</sequence>
<dbReference type="InterPro" id="IPR050250">
    <property type="entry name" value="Macrolide_Exporter_MacB"/>
</dbReference>
<comment type="caution">
    <text evidence="10">The sequence shown here is derived from an EMBL/GenBank/DDBJ whole genome shotgun (WGS) entry which is preliminary data.</text>
</comment>
<keyword evidence="2" id="KW-1003">Cell membrane</keyword>
<evidence type="ECO:0000256" key="2">
    <source>
        <dbReference type="ARBA" id="ARBA00022475"/>
    </source>
</evidence>
<dbReference type="Pfam" id="PF02687">
    <property type="entry name" value="FtsX"/>
    <property type="match status" value="1"/>
</dbReference>
<gene>
    <name evidence="10" type="ORF">AMD01_15575</name>
</gene>
<organism evidence="10 11">
    <name type="scientific">Priestia koreensis</name>
    <dbReference type="NCBI Taxonomy" id="284581"/>
    <lineage>
        <taxon>Bacteria</taxon>
        <taxon>Bacillati</taxon>
        <taxon>Bacillota</taxon>
        <taxon>Bacilli</taxon>
        <taxon>Bacillales</taxon>
        <taxon>Bacillaceae</taxon>
        <taxon>Priestia</taxon>
    </lineage>
</organism>
<proteinExistence type="inferred from homology"/>
<dbReference type="PANTHER" id="PTHR30572:SF4">
    <property type="entry name" value="ABC TRANSPORTER PERMEASE YTRF"/>
    <property type="match status" value="1"/>
</dbReference>
<accession>A0A0M0KXB6</accession>
<dbReference type="InterPro" id="IPR003838">
    <property type="entry name" value="ABC3_permease_C"/>
</dbReference>
<dbReference type="AlphaFoldDB" id="A0A0M0KXB6"/>
<keyword evidence="5 7" id="KW-0472">Membrane</keyword>
<comment type="subcellular location">
    <subcellularLocation>
        <location evidence="1">Cell membrane</location>
        <topology evidence="1">Multi-pass membrane protein</topology>
    </subcellularLocation>
</comment>
<dbReference type="PROSITE" id="PS51257">
    <property type="entry name" value="PROKAR_LIPOPROTEIN"/>
    <property type="match status" value="1"/>
</dbReference>
<dbReference type="InterPro" id="IPR025857">
    <property type="entry name" value="MacB_PCD"/>
</dbReference>